<name>A0A1R0GYR6_9FUNG</name>
<keyword evidence="9" id="KW-0496">Mitochondrion</keyword>
<comment type="subcellular location">
    <subcellularLocation>
        <location evidence="9">Mitochondrion</location>
    </subcellularLocation>
    <subcellularLocation>
        <location evidence="9">Cytoplasm</location>
    </subcellularLocation>
</comment>
<evidence type="ECO:0000256" key="4">
    <source>
        <dbReference type="ARBA" id="ARBA00022670"/>
    </source>
</evidence>
<gene>
    <name evidence="11" type="ORF">AYI68_g3849</name>
</gene>
<evidence type="ECO:0000256" key="7">
    <source>
        <dbReference type="ARBA" id="ARBA00025347"/>
    </source>
</evidence>
<evidence type="ECO:0000313" key="12">
    <source>
        <dbReference type="Proteomes" id="UP000187455"/>
    </source>
</evidence>
<evidence type="ECO:0000256" key="5">
    <source>
        <dbReference type="ARBA" id="ARBA00022801"/>
    </source>
</evidence>
<accession>A0A1R0GYR6</accession>
<keyword evidence="5 9" id="KW-0378">Hydrolase</keyword>
<comment type="subunit">
    <text evidence="8">Homohexamer. Binds to nucleic acids. Binds single-stranded DNA and RNA with higher affinity than double-stranded DNA.</text>
</comment>
<dbReference type="InterPro" id="IPR000169">
    <property type="entry name" value="Pept_cys_AS"/>
</dbReference>
<proteinExistence type="inferred from homology"/>
<keyword evidence="9" id="KW-0963">Cytoplasm</keyword>
<evidence type="ECO:0000256" key="2">
    <source>
        <dbReference type="ARBA" id="ARBA00012465"/>
    </source>
</evidence>
<dbReference type="GO" id="GO:0043418">
    <property type="term" value="P:homocysteine catabolic process"/>
    <property type="evidence" value="ECO:0007669"/>
    <property type="project" value="TreeGrafter"/>
</dbReference>
<dbReference type="Proteomes" id="UP000187455">
    <property type="component" value="Unassembled WGS sequence"/>
</dbReference>
<dbReference type="CDD" id="cd00585">
    <property type="entry name" value="Peptidase_C1B"/>
    <property type="match status" value="1"/>
</dbReference>
<comment type="function">
    <text evidence="9">Has aminopeptidase activity, shortening substrate peptides sequentially by 1 amino acid. Has bleomycin hydrolase activity, which can protect the cell from the toxic effects of bleomycin. Has homocysteine-thiolactonase activity, protecting the cell against homocysteine toxicity.</text>
</comment>
<dbReference type="InterPro" id="IPR004134">
    <property type="entry name" value="Peptidase_C1B"/>
</dbReference>
<dbReference type="GO" id="GO:0005739">
    <property type="term" value="C:mitochondrion"/>
    <property type="evidence" value="ECO:0007669"/>
    <property type="project" value="UniProtKB-SubCell"/>
</dbReference>
<dbReference type="Pfam" id="PF03051">
    <property type="entry name" value="Peptidase_C1_2"/>
    <property type="match status" value="1"/>
</dbReference>
<dbReference type="GO" id="GO:0009636">
    <property type="term" value="P:response to toxic substance"/>
    <property type="evidence" value="ECO:0007669"/>
    <property type="project" value="TreeGrafter"/>
</dbReference>
<sequence length="475" mass="54296">MVVIRKKINPSYESEISSSGNNTVPPISRDMKKFPISDQDLHSFKDEFDGDSKNQLASRALIRDSYSSVLENRNVALSLPAVFNNTLKLEGKITNQKSSGRCWIFAGLNVLRLKVMEKYNLDTFEISQTYLFFYDKIERSNWFLQNVINTIDSDLESREVQFLLSDPVGDGGQWDMFVSLINKYGVVPISVFPDSFHSTNSRQMNTLITTKLRTFARDIRRSYARYSSIEKVIDIRNSALSEIYRILSISLGEPPKSFDWTFYDKDKKYREYKSLTPIEFFNTHVGVNLSKTVSLINDPRNAYYKLYTVKYLGNVVGGDPIKYINLPSKVLKDLASSAISQKSKPVWFGCHVSKHINKSSTILDLDIIDYKSGLGVQFGLNKAERLEYGDSLMTHAMVFTGVQMENNSTEKWRVENSWGEDSGNKGFITMSDDWFSEYVYQIVLDYSDIPQDILDVLNQDSIVLPPWDPMGALAE</sequence>
<evidence type="ECO:0000256" key="10">
    <source>
        <dbReference type="PIRSR" id="PIRSR005700-1"/>
    </source>
</evidence>
<dbReference type="AlphaFoldDB" id="A0A1R0GYR6"/>
<comment type="function">
    <text evidence="7">The normal physiological role of the enzyme is unknown, but it is not essential for the viability of yeast cells. Has aminopeptidase activity, shortening substrate peptides sequentially by 1 amino acid. Has bleomycin hydrolase activity, which can protect the cell from the toxic effects of bleomycin. Has homocysteine-thiolactonase activity, protecting the cell against homocysteine toxicity. Acts as a repressor in the GAL4 regulatory system, but this does not require either the peptidase or nucleic acid-binding activities.</text>
</comment>
<organism evidence="11 12">
    <name type="scientific">Smittium mucronatum</name>
    <dbReference type="NCBI Taxonomy" id="133383"/>
    <lineage>
        <taxon>Eukaryota</taxon>
        <taxon>Fungi</taxon>
        <taxon>Fungi incertae sedis</taxon>
        <taxon>Zoopagomycota</taxon>
        <taxon>Kickxellomycotina</taxon>
        <taxon>Harpellomycetes</taxon>
        <taxon>Harpellales</taxon>
        <taxon>Legeriomycetaceae</taxon>
        <taxon>Smittium</taxon>
    </lineage>
</organism>
<comment type="similarity">
    <text evidence="9">Belongs to the peptidase C1 family.</text>
</comment>
<dbReference type="PIRSF" id="PIRSF005700">
    <property type="entry name" value="PepC"/>
    <property type="match status" value="1"/>
</dbReference>
<dbReference type="GO" id="GO:0070005">
    <property type="term" value="F:cysteine-type aminopeptidase activity"/>
    <property type="evidence" value="ECO:0007669"/>
    <property type="project" value="InterPro"/>
</dbReference>
<keyword evidence="12" id="KW-1185">Reference proteome</keyword>
<dbReference type="InterPro" id="IPR038765">
    <property type="entry name" value="Papain-like_cys_pep_sf"/>
</dbReference>
<dbReference type="EC" id="3.4.22.40" evidence="2 9"/>
<dbReference type="GO" id="GO:0006508">
    <property type="term" value="P:proteolysis"/>
    <property type="evidence" value="ECO:0007669"/>
    <property type="project" value="UniProtKB-KW"/>
</dbReference>
<comment type="caution">
    <text evidence="11">The sequence shown here is derived from an EMBL/GenBank/DDBJ whole genome shotgun (WGS) entry which is preliminary data.</text>
</comment>
<dbReference type="Gene3D" id="3.90.70.10">
    <property type="entry name" value="Cysteine proteinases"/>
    <property type="match status" value="1"/>
</dbReference>
<feature type="active site" evidence="10">
    <location>
        <position position="102"/>
    </location>
</feature>
<dbReference type="OrthoDB" id="2666448at2759"/>
<dbReference type="SUPFAM" id="SSF54001">
    <property type="entry name" value="Cysteine proteinases"/>
    <property type="match status" value="1"/>
</dbReference>
<dbReference type="EMBL" id="LSSL01001969">
    <property type="protein sequence ID" value="OLY82043.1"/>
    <property type="molecule type" value="Genomic_DNA"/>
</dbReference>
<feature type="active site" evidence="10">
    <location>
        <position position="416"/>
    </location>
</feature>
<feature type="active site" evidence="10">
    <location>
        <position position="395"/>
    </location>
</feature>
<dbReference type="GO" id="GO:0004197">
    <property type="term" value="F:cysteine-type endopeptidase activity"/>
    <property type="evidence" value="ECO:0007669"/>
    <property type="project" value="UniProtKB-EC"/>
</dbReference>
<evidence type="ECO:0000256" key="3">
    <source>
        <dbReference type="ARBA" id="ARBA00016900"/>
    </source>
</evidence>
<keyword evidence="6 9" id="KW-0788">Thiol protease</keyword>
<evidence type="ECO:0000256" key="1">
    <source>
        <dbReference type="ARBA" id="ARBA00000423"/>
    </source>
</evidence>
<evidence type="ECO:0000256" key="9">
    <source>
        <dbReference type="PIRNR" id="PIRNR005700"/>
    </source>
</evidence>
<reference evidence="11 12" key="1">
    <citation type="journal article" date="2016" name="Mol. Biol. Evol.">
        <title>Genome-Wide Survey of Gut Fungi (Harpellales) Reveals the First Horizontally Transferred Ubiquitin Gene from a Mosquito Host.</title>
        <authorList>
            <person name="Wang Y."/>
            <person name="White M.M."/>
            <person name="Kvist S."/>
            <person name="Moncalvo J.M."/>
        </authorList>
    </citation>
    <scope>NUCLEOTIDE SEQUENCE [LARGE SCALE GENOMIC DNA]</scope>
    <source>
        <strain evidence="11 12">ALG-7-W6</strain>
    </source>
</reference>
<evidence type="ECO:0000313" key="11">
    <source>
        <dbReference type="EMBL" id="OLY82043.1"/>
    </source>
</evidence>
<dbReference type="PROSITE" id="PS00139">
    <property type="entry name" value="THIOL_PROTEASE_CYS"/>
    <property type="match status" value="1"/>
</dbReference>
<dbReference type="PANTHER" id="PTHR10363">
    <property type="entry name" value="BLEOMYCIN HYDROLASE"/>
    <property type="match status" value="1"/>
</dbReference>
<comment type="catalytic activity">
    <reaction evidence="1 9">
        <text>Inactivates bleomycin B2 (a cytotoxic glycometallopeptide) by hydrolysis of a carboxyamide bond of beta-aminoalanine, but also shows general aminopeptidase activity. The specificity varies somewhat with source, but amino acid arylamides of Met, Leu and Ala are preferred.</text>
        <dbReference type="EC" id="3.4.22.40"/>
    </reaction>
</comment>
<keyword evidence="4 9" id="KW-0645">Protease</keyword>
<evidence type="ECO:0000256" key="8">
    <source>
        <dbReference type="ARBA" id="ARBA00026080"/>
    </source>
</evidence>
<protein>
    <recommendedName>
        <fullName evidence="3 9">Cysteine proteinase 1, mitochondrial</fullName>
        <ecNumber evidence="2 9">3.4.22.40</ecNumber>
    </recommendedName>
</protein>
<dbReference type="PANTHER" id="PTHR10363:SF2">
    <property type="entry name" value="BLEOMYCIN HYDROLASE"/>
    <property type="match status" value="1"/>
</dbReference>
<evidence type="ECO:0000256" key="6">
    <source>
        <dbReference type="ARBA" id="ARBA00022807"/>
    </source>
</evidence>